<dbReference type="GO" id="GO:0007608">
    <property type="term" value="P:sensory perception of smell"/>
    <property type="evidence" value="ECO:0007669"/>
    <property type="project" value="UniProtKB-ARBA"/>
</dbReference>
<dbReference type="CDD" id="cd23992">
    <property type="entry name" value="PBP_GOBP"/>
    <property type="match status" value="1"/>
</dbReference>
<dbReference type="FunFam" id="1.10.238.20:FF:000001">
    <property type="entry name" value="General odorant-binding protein lush"/>
    <property type="match status" value="1"/>
</dbReference>
<keyword evidence="4" id="KW-0732">Signal</keyword>
<dbReference type="PANTHER" id="PTHR21364">
    <property type="entry name" value="GENERAL ODORANT-BINDING PROTEIN 19A"/>
    <property type="match status" value="1"/>
</dbReference>
<dbReference type="Pfam" id="PF01395">
    <property type="entry name" value="PBP_GOBP"/>
    <property type="match status" value="1"/>
</dbReference>
<dbReference type="GO" id="GO:0005576">
    <property type="term" value="C:extracellular region"/>
    <property type="evidence" value="ECO:0007669"/>
    <property type="project" value="UniProtKB-SubCell"/>
</dbReference>
<reference evidence="5" key="1">
    <citation type="journal article" date="2015" name="BMC Genomics">
        <title>Chemosensory genes identified in the antennal transcriptome of the blowfly Calliphora stygia.</title>
        <authorList>
            <person name="Leitch O.J."/>
            <person name="Papanicolaou A."/>
            <person name="Lennard C."/>
            <person name="Kirkbride K.P."/>
            <person name="Anderson A."/>
        </authorList>
    </citation>
    <scope>NUCLEOTIDE SEQUENCE</scope>
</reference>
<dbReference type="Gene3D" id="1.10.238.20">
    <property type="entry name" value="Pheromone/general odorant binding protein domain"/>
    <property type="match status" value="1"/>
</dbReference>
<keyword evidence="3" id="KW-0964">Secreted</keyword>
<evidence type="ECO:0000256" key="2">
    <source>
        <dbReference type="ARBA" id="ARBA00008098"/>
    </source>
</evidence>
<dbReference type="SUPFAM" id="SSF47565">
    <property type="entry name" value="Insect pheromone/odorant-binding proteins"/>
    <property type="match status" value="1"/>
</dbReference>
<dbReference type="InterPro" id="IPR036728">
    <property type="entry name" value="PBP_GOBP_sf"/>
</dbReference>
<comment type="similarity">
    <text evidence="2">Belongs to the PBP/GOBP family.</text>
</comment>
<name>A0A068F7R0_CALSG</name>
<accession>A0A068F7R0</accession>
<dbReference type="InterPro" id="IPR006170">
    <property type="entry name" value="PBP/GOBP"/>
</dbReference>
<evidence type="ECO:0000256" key="3">
    <source>
        <dbReference type="ARBA" id="ARBA00022525"/>
    </source>
</evidence>
<dbReference type="GO" id="GO:0005549">
    <property type="term" value="F:odorant binding"/>
    <property type="evidence" value="ECO:0007669"/>
    <property type="project" value="InterPro"/>
</dbReference>
<evidence type="ECO:0000256" key="4">
    <source>
        <dbReference type="SAM" id="SignalP"/>
    </source>
</evidence>
<sequence length="146" mass="16907">MKFWIIATIFLVITILMVSNNNAFEIPEHLKKHAKKLHKRCQNQTETPEDVIRESLTGVLPKNKNFECYVQCLFDIIGIMDENNIIRIDLLMQVLPDEMHSTLTRLAEVCGTKEGNDKCSVAYNTLQCYVDNNPLMIKNNLEFLFD</sequence>
<feature type="signal peptide" evidence="4">
    <location>
        <begin position="1"/>
        <end position="23"/>
    </location>
</feature>
<feature type="chain" id="PRO_5001650441" evidence="4">
    <location>
        <begin position="24"/>
        <end position="146"/>
    </location>
</feature>
<dbReference type="SMART" id="SM00708">
    <property type="entry name" value="PhBP"/>
    <property type="match status" value="1"/>
</dbReference>
<dbReference type="EMBL" id="KJ702148">
    <property type="protein sequence ID" value="AID61302.1"/>
    <property type="molecule type" value="mRNA"/>
</dbReference>
<protein>
    <submittedName>
        <fullName evidence="5">Odorant binding protein</fullName>
    </submittedName>
</protein>
<evidence type="ECO:0000313" key="5">
    <source>
        <dbReference type="EMBL" id="AID61302.1"/>
    </source>
</evidence>
<organism evidence="5">
    <name type="scientific">Calliphora stygia</name>
    <name type="common">Common brown blowfly</name>
    <dbReference type="NCBI Taxonomy" id="145453"/>
    <lineage>
        <taxon>Eukaryota</taxon>
        <taxon>Metazoa</taxon>
        <taxon>Ecdysozoa</taxon>
        <taxon>Arthropoda</taxon>
        <taxon>Hexapoda</taxon>
        <taxon>Insecta</taxon>
        <taxon>Pterygota</taxon>
        <taxon>Neoptera</taxon>
        <taxon>Endopterygota</taxon>
        <taxon>Diptera</taxon>
        <taxon>Brachycera</taxon>
        <taxon>Muscomorpha</taxon>
        <taxon>Oestroidea</taxon>
        <taxon>Calliphoridae</taxon>
        <taxon>Calliphorinae</taxon>
        <taxon>Calliphora</taxon>
    </lineage>
</organism>
<dbReference type="AlphaFoldDB" id="A0A068F7R0"/>
<comment type="subcellular location">
    <subcellularLocation>
        <location evidence="1">Secreted</location>
    </subcellularLocation>
</comment>
<evidence type="ECO:0000256" key="1">
    <source>
        <dbReference type="ARBA" id="ARBA00004613"/>
    </source>
</evidence>
<dbReference type="PANTHER" id="PTHR21364:SF2">
    <property type="entry name" value="GENERAL ODORANT-BINDING PROTEIN 19A"/>
    <property type="match status" value="1"/>
</dbReference>
<gene>
    <name evidence="5" type="primary">OBP9</name>
</gene>
<proteinExistence type="evidence at transcript level"/>